<dbReference type="AlphaFoldDB" id="A0A3B1AQT8"/>
<evidence type="ECO:0000259" key="1">
    <source>
        <dbReference type="Pfam" id="PF04993"/>
    </source>
</evidence>
<protein>
    <recommendedName>
        <fullName evidence="1">TfoX N-terminal domain-containing protein</fullName>
    </recommendedName>
</protein>
<sequence>MSASPEFVEYIKELFGSSLGALKGSKFFGGFAFKSGSKQFAMIMDNTLYFCVNDKTRPKYEALGMESFSYATQKRRVNVKKYYSAPEDLFEDNEKLIAWAKEAIESAYTGVERVA</sequence>
<organism evidence="2">
    <name type="scientific">hydrothermal vent metagenome</name>
    <dbReference type="NCBI Taxonomy" id="652676"/>
    <lineage>
        <taxon>unclassified sequences</taxon>
        <taxon>metagenomes</taxon>
        <taxon>ecological metagenomes</taxon>
    </lineage>
</organism>
<evidence type="ECO:0000313" key="2">
    <source>
        <dbReference type="EMBL" id="VAX02253.1"/>
    </source>
</evidence>
<dbReference type="InterPro" id="IPR047525">
    <property type="entry name" value="TfoX-like"/>
</dbReference>
<dbReference type="InterPro" id="IPR007076">
    <property type="entry name" value="TfoX_N"/>
</dbReference>
<dbReference type="Gene3D" id="3.30.1460.30">
    <property type="entry name" value="YgaC/TfoX-N like chaperone"/>
    <property type="match status" value="1"/>
</dbReference>
<proteinExistence type="predicted"/>
<dbReference type="PANTHER" id="PTHR36121:SF1">
    <property type="entry name" value="PROTEIN SXY"/>
    <property type="match status" value="1"/>
</dbReference>
<dbReference type="PANTHER" id="PTHR36121">
    <property type="entry name" value="PROTEIN SXY"/>
    <property type="match status" value="1"/>
</dbReference>
<name>A0A3B1AQT8_9ZZZZ</name>
<dbReference type="SUPFAM" id="SSF159894">
    <property type="entry name" value="YgaC/TfoX-N like"/>
    <property type="match status" value="1"/>
</dbReference>
<dbReference type="Pfam" id="PF04993">
    <property type="entry name" value="TfoX_N"/>
    <property type="match status" value="1"/>
</dbReference>
<dbReference type="EMBL" id="UOFU01000258">
    <property type="protein sequence ID" value="VAX02253.1"/>
    <property type="molecule type" value="Genomic_DNA"/>
</dbReference>
<gene>
    <name evidence="2" type="ORF">MNBD_GAMMA20-231</name>
</gene>
<reference evidence="2" key="1">
    <citation type="submission" date="2018-06" db="EMBL/GenBank/DDBJ databases">
        <authorList>
            <person name="Zhirakovskaya E."/>
        </authorList>
    </citation>
    <scope>NUCLEOTIDE SEQUENCE</scope>
</reference>
<accession>A0A3B1AQT8</accession>
<feature type="domain" description="TfoX N-terminal" evidence="1">
    <location>
        <begin position="18"/>
        <end position="107"/>
    </location>
</feature>